<accession>A0A4P2VI37</accession>
<dbReference type="InterPro" id="IPR013785">
    <property type="entry name" value="Aldolase_TIM"/>
</dbReference>
<sequence>MGVRTIFSAVETTSPREFEEAKPGDSLSERIGLLHDAHDVGLRTGTVIMNGLGNPVKTLMDLRREAPWLDYIYISTFSPVPGTPWEGRAPASVDDSMDLVALTRLMFPCAHIALADVLPEVGDTSRYLIHELAAGAGNTFSGLLVYKDASLNYVDELRRAWQWQILK</sequence>
<proteinExistence type="predicted"/>
<dbReference type="SUPFAM" id="SSF102114">
    <property type="entry name" value="Radical SAM enzymes"/>
    <property type="match status" value="1"/>
</dbReference>
<dbReference type="AlphaFoldDB" id="A0A4P2VI37"/>
<name>A0A4P2VI37_9ARCH</name>
<keyword evidence="2" id="KW-1185">Reference proteome</keyword>
<dbReference type="InterPro" id="IPR058240">
    <property type="entry name" value="rSAM_sf"/>
</dbReference>
<dbReference type="RefSeq" id="WP_174449040.1">
    <property type="nucleotide sequence ID" value="NZ_AP018732.1"/>
</dbReference>
<gene>
    <name evidence="1" type="ORF">NAS2_1470</name>
</gene>
<organism evidence="1 2">
    <name type="scientific">Conexivisphaera calida</name>
    <dbReference type="NCBI Taxonomy" id="1874277"/>
    <lineage>
        <taxon>Archaea</taxon>
        <taxon>Nitrososphaerota</taxon>
        <taxon>Conexivisphaeria</taxon>
        <taxon>Conexivisphaerales</taxon>
        <taxon>Conexivisphaeraceae</taxon>
        <taxon>Conexivisphaera</taxon>
    </lineage>
</organism>
<dbReference type="Gene3D" id="3.20.20.70">
    <property type="entry name" value="Aldolase class I"/>
    <property type="match status" value="1"/>
</dbReference>
<evidence type="ECO:0000313" key="1">
    <source>
        <dbReference type="EMBL" id="BBE42852.1"/>
    </source>
</evidence>
<evidence type="ECO:0000313" key="2">
    <source>
        <dbReference type="Proteomes" id="UP000509448"/>
    </source>
</evidence>
<dbReference type="GeneID" id="55585281"/>
<dbReference type="KEGG" id="ccai:NAS2_1470"/>
<protein>
    <recommendedName>
        <fullName evidence="3">Radical SAM domain protein</fullName>
    </recommendedName>
</protein>
<dbReference type="OrthoDB" id="61910at2157"/>
<reference evidence="1 2" key="1">
    <citation type="journal article" date="2019" name="ISME J.">
        <title>Isolation and characterization of a thermophilic sulfur- and iron-reducing thaumarchaeote from a terrestrial acidic hot spring.</title>
        <authorList>
            <person name="Kato S."/>
            <person name="Itoh T."/>
            <person name="Yuki M."/>
            <person name="Nagamori M."/>
            <person name="Ohnishi M."/>
            <person name="Uematsu K."/>
            <person name="Suzuki K."/>
            <person name="Takashina T."/>
            <person name="Ohkuma M."/>
        </authorList>
    </citation>
    <scope>NUCLEOTIDE SEQUENCE [LARGE SCALE GENOMIC DNA]</scope>
    <source>
        <strain evidence="1 2">NAS-02</strain>
    </source>
</reference>
<dbReference type="Proteomes" id="UP000509448">
    <property type="component" value="Chromosome"/>
</dbReference>
<evidence type="ECO:0008006" key="3">
    <source>
        <dbReference type="Google" id="ProtNLM"/>
    </source>
</evidence>
<dbReference type="EMBL" id="AP018732">
    <property type="protein sequence ID" value="BBE42852.1"/>
    <property type="molecule type" value="Genomic_DNA"/>
</dbReference>